<accession>A0A1I0D926</accession>
<gene>
    <name evidence="1" type="ORF">SAMN04488598_1653</name>
    <name evidence="2" type="ORF">SAMN04515652_1653</name>
</gene>
<evidence type="ECO:0000313" key="2">
    <source>
        <dbReference type="EMBL" id="SET28450.1"/>
    </source>
</evidence>
<evidence type="ECO:0000313" key="4">
    <source>
        <dbReference type="Proteomes" id="UP000199519"/>
    </source>
</evidence>
<dbReference type="AlphaFoldDB" id="A0A1I0D926"/>
<reference evidence="3 4" key="1">
    <citation type="submission" date="2016-10" db="EMBL/GenBank/DDBJ databases">
        <authorList>
            <person name="Varghese N."/>
            <person name="Submissions S."/>
        </authorList>
    </citation>
    <scope>NUCLEOTIDE SEQUENCE [LARGE SCALE GENOMIC DNA]</scope>
    <source>
        <strain evidence="1 4">WG2</strain>
        <strain evidence="2 3">WG5</strain>
    </source>
</reference>
<evidence type="ECO:0000313" key="1">
    <source>
        <dbReference type="EMBL" id="SDG22495.1"/>
    </source>
</evidence>
<name>A0A1I0D926_9FIRM</name>
<sequence>MTVRVLVYATEKYYSALLISGQHSKKIKGPLKQAGELENTLKTVIRALKMLKYPVEIELITEYSIFSNLQELGRPEFKNKSDVSENIDLWKELFQLIKQHRYFNHFLSNKNQQISRKFNVLKNDCLYKR</sequence>
<proteinExistence type="predicted"/>
<evidence type="ECO:0000313" key="3">
    <source>
        <dbReference type="Proteomes" id="UP000198612"/>
    </source>
</evidence>
<keyword evidence="4" id="KW-1185">Reference proteome</keyword>
<dbReference type="Proteomes" id="UP000199519">
    <property type="component" value="Unassembled WGS sequence"/>
</dbReference>
<dbReference type="EMBL" id="FOHG01000065">
    <property type="protein sequence ID" value="SET28450.1"/>
    <property type="molecule type" value="Genomic_DNA"/>
</dbReference>
<dbReference type="Proteomes" id="UP000198612">
    <property type="component" value="Unassembled WGS sequence"/>
</dbReference>
<protein>
    <submittedName>
        <fullName evidence="2">Uncharacterized protein</fullName>
    </submittedName>
</protein>
<organism evidence="2 3">
    <name type="scientific">Halanaerobium congolense</name>
    <dbReference type="NCBI Taxonomy" id="54121"/>
    <lineage>
        <taxon>Bacteria</taxon>
        <taxon>Bacillati</taxon>
        <taxon>Bacillota</taxon>
        <taxon>Clostridia</taxon>
        <taxon>Halanaerobiales</taxon>
        <taxon>Halanaerobiaceae</taxon>
        <taxon>Halanaerobium</taxon>
    </lineage>
</organism>
<dbReference type="RefSeq" id="WP_089721048.1">
    <property type="nucleotide sequence ID" value="NZ_FNBJ01000065.1"/>
</dbReference>
<dbReference type="EMBL" id="FNBJ01000065">
    <property type="protein sequence ID" value="SDG22495.1"/>
    <property type="molecule type" value="Genomic_DNA"/>
</dbReference>